<dbReference type="Proteomes" id="UP001341840">
    <property type="component" value="Unassembled WGS sequence"/>
</dbReference>
<sequence length="70" mass="7782">MSEKPDNDSTLSFPLLTEYNKGAIDEEKLISPHHSSTTNSKPVSFFRTTLNGSQVLGYSQFHMLLHLEGG</sequence>
<proteinExistence type="predicted"/>
<reference evidence="1 2" key="1">
    <citation type="journal article" date="2023" name="Plants (Basel)">
        <title>Bridging the Gap: Combining Genomics and Transcriptomics Approaches to Understand Stylosanthes scabra, an Orphan Legume from the Brazilian Caatinga.</title>
        <authorList>
            <person name="Ferreira-Neto J.R.C."/>
            <person name="da Silva M.D."/>
            <person name="Binneck E."/>
            <person name="de Melo N.F."/>
            <person name="da Silva R.H."/>
            <person name="de Melo A.L.T.M."/>
            <person name="Pandolfi V."/>
            <person name="Bustamante F.O."/>
            <person name="Brasileiro-Vidal A.C."/>
            <person name="Benko-Iseppon A.M."/>
        </authorList>
    </citation>
    <scope>NUCLEOTIDE SEQUENCE [LARGE SCALE GENOMIC DNA]</scope>
    <source>
        <tissue evidence="1">Leaves</tissue>
    </source>
</reference>
<evidence type="ECO:0000313" key="1">
    <source>
        <dbReference type="EMBL" id="MED6180271.1"/>
    </source>
</evidence>
<keyword evidence="2" id="KW-1185">Reference proteome</keyword>
<accession>A0ABU6W311</accession>
<organism evidence="1 2">
    <name type="scientific">Stylosanthes scabra</name>
    <dbReference type="NCBI Taxonomy" id="79078"/>
    <lineage>
        <taxon>Eukaryota</taxon>
        <taxon>Viridiplantae</taxon>
        <taxon>Streptophyta</taxon>
        <taxon>Embryophyta</taxon>
        <taxon>Tracheophyta</taxon>
        <taxon>Spermatophyta</taxon>
        <taxon>Magnoliopsida</taxon>
        <taxon>eudicotyledons</taxon>
        <taxon>Gunneridae</taxon>
        <taxon>Pentapetalae</taxon>
        <taxon>rosids</taxon>
        <taxon>fabids</taxon>
        <taxon>Fabales</taxon>
        <taxon>Fabaceae</taxon>
        <taxon>Papilionoideae</taxon>
        <taxon>50 kb inversion clade</taxon>
        <taxon>dalbergioids sensu lato</taxon>
        <taxon>Dalbergieae</taxon>
        <taxon>Pterocarpus clade</taxon>
        <taxon>Stylosanthes</taxon>
    </lineage>
</organism>
<comment type="caution">
    <text evidence="1">The sequence shown here is derived from an EMBL/GenBank/DDBJ whole genome shotgun (WGS) entry which is preliminary data.</text>
</comment>
<gene>
    <name evidence="1" type="ORF">PIB30_008770</name>
</gene>
<protein>
    <submittedName>
        <fullName evidence="1">Uncharacterized protein</fullName>
    </submittedName>
</protein>
<dbReference type="EMBL" id="JASCZI010181262">
    <property type="protein sequence ID" value="MED6180271.1"/>
    <property type="molecule type" value="Genomic_DNA"/>
</dbReference>
<name>A0ABU6W311_9FABA</name>
<evidence type="ECO:0000313" key="2">
    <source>
        <dbReference type="Proteomes" id="UP001341840"/>
    </source>
</evidence>